<accession>A0AAN7TI54</accession>
<feature type="region of interest" description="Disordered" evidence="2">
    <location>
        <begin position="232"/>
        <end position="258"/>
    </location>
</feature>
<keyword evidence="1" id="KW-0863">Zinc-finger</keyword>
<comment type="caution">
    <text evidence="5">The sequence shown here is derived from an EMBL/GenBank/DDBJ whole genome shotgun (WGS) entry which is preliminary data.</text>
</comment>
<name>A0AAN7TI54_9PEZI</name>
<keyword evidence="1" id="KW-0862">Zinc</keyword>
<evidence type="ECO:0000256" key="3">
    <source>
        <dbReference type="SAM" id="Phobius"/>
    </source>
</evidence>
<dbReference type="InterPro" id="IPR001878">
    <property type="entry name" value="Znf_CCHC"/>
</dbReference>
<dbReference type="GO" id="GO:0008270">
    <property type="term" value="F:zinc ion binding"/>
    <property type="evidence" value="ECO:0007669"/>
    <property type="project" value="UniProtKB-KW"/>
</dbReference>
<evidence type="ECO:0000256" key="2">
    <source>
        <dbReference type="SAM" id="MobiDB-lite"/>
    </source>
</evidence>
<feature type="region of interest" description="Disordered" evidence="2">
    <location>
        <begin position="715"/>
        <end position="739"/>
    </location>
</feature>
<feature type="domain" description="CCHC-type" evidence="4">
    <location>
        <begin position="581"/>
        <end position="597"/>
    </location>
</feature>
<proteinExistence type="predicted"/>
<feature type="compositionally biased region" description="Polar residues" evidence="2">
    <location>
        <begin position="761"/>
        <end position="780"/>
    </location>
</feature>
<keyword evidence="3" id="KW-0812">Transmembrane</keyword>
<evidence type="ECO:0000256" key="1">
    <source>
        <dbReference type="PROSITE-ProRule" id="PRU00047"/>
    </source>
</evidence>
<feature type="compositionally biased region" description="Polar residues" evidence="2">
    <location>
        <begin position="145"/>
        <end position="158"/>
    </location>
</feature>
<organism evidence="5 6">
    <name type="scientific">Meristemomyces frigidus</name>
    <dbReference type="NCBI Taxonomy" id="1508187"/>
    <lineage>
        <taxon>Eukaryota</taxon>
        <taxon>Fungi</taxon>
        <taxon>Dikarya</taxon>
        <taxon>Ascomycota</taxon>
        <taxon>Pezizomycotina</taxon>
        <taxon>Dothideomycetes</taxon>
        <taxon>Dothideomycetidae</taxon>
        <taxon>Mycosphaerellales</taxon>
        <taxon>Teratosphaeriaceae</taxon>
        <taxon>Meristemomyces</taxon>
    </lineage>
</organism>
<sequence>MAADSSQSPERDRRPSLVARPVSTLTRNQPTHSLIPSQITTVLNAVIYVKHVVILVVASVGCFASLGLAIVWIYTIHVIPGLLLITADLLHGCLDAGHYAGSADLGVGEGRVEGIAGGKGQVRKQRDRDGSEVASEGQCDGKVTPETQQGGVKESTSVLEPEVSDHQISNEPSAPKAGHTKAPDGKYNTSGISKPELAHGTAPWETECSPTLAALWREKTAVSEVANQFIRQSASKHQRHEMVSWSSESEAPPPHRAKQSLALRLKPATTPNDKGAAFGSQSAVVKAELQAKHNGSPDKRDRGAPSPNPNSRSLAIEKSARPTAPLRPRSLSQIQPESYVPQPRAGYTKEQLMEAKRAKEEFTLAGQRKKPPRMVRSNGLTTPSKAASRVVRQSPAPIFKESGYSGENLPPHKRKRQETQKPPSSPIVGPVQSASAAGISPAIKNPKPIAPRVEIGTTGMGSTEVKQNIKVQDALDHRGMSYDITPPLTQPAARSMSIATLTALGNSAPPHNLRGDHDVESQDCTMCGRTAVWTDQKGTHRADSSFNLCFPCRAVGSDIYDAQEVVQGRLNAVRTGELATRCTACGVEGHRQVNCPNLQAGPEWSSTKSGHDSAPAEFEQADLLDLESGNTWSPPSVAVPAKKTLRQESSLNATAAPFFAPTLKRVGSPDMARLRGATVEEVRSLETRVSESNDICDGQDAGDMTPWPVQHKFSRQNGEAMSVSQTPANTASPRASTPVTILPPNTLYDMSSGVLCDAMSGQASDNESSRSGVVPASNSSSYIKVARQDDIASGPHGSSKALKDSAEQPSIPTWSALQDLSDGHNDDAYGSEDEELLTVQSKVIALPVLQKMNGGHEGGSKDQVVSATGPETVPRDNEPEHSTEPEDPKTIRRRQRRAAREKLIIAWWAREDSRKQLRGTFSLERMQAFEALTNAYDEKRVALQKLSHNSALSVEDADLFPRLTIHITSEPKRKPPIPQTARSAETGGDVHSDLTLVPATAAQDEKEVLLKHAQTGLQHYRDAIEFFRLPRPLGRQDLSTLIFHGKGKMQRAKQFYEKKLEELERSFPGAADEAGLPELDELGLADIDNHGMTCGHGNCRRCRRSKY</sequence>
<evidence type="ECO:0000313" key="6">
    <source>
        <dbReference type="Proteomes" id="UP001310890"/>
    </source>
</evidence>
<evidence type="ECO:0000313" key="5">
    <source>
        <dbReference type="EMBL" id="KAK5117620.1"/>
    </source>
</evidence>
<dbReference type="Proteomes" id="UP001310890">
    <property type="component" value="Unassembled WGS sequence"/>
</dbReference>
<reference evidence="5" key="1">
    <citation type="submission" date="2023-08" db="EMBL/GenBank/DDBJ databases">
        <title>Black Yeasts Isolated from many extreme environments.</title>
        <authorList>
            <person name="Coleine C."/>
            <person name="Stajich J.E."/>
            <person name="Selbmann L."/>
        </authorList>
    </citation>
    <scope>NUCLEOTIDE SEQUENCE</scope>
    <source>
        <strain evidence="5">CCFEE 5401</strain>
    </source>
</reference>
<protein>
    <recommendedName>
        <fullName evidence="4">CCHC-type domain-containing protein</fullName>
    </recommendedName>
</protein>
<feature type="transmembrane region" description="Helical" evidence="3">
    <location>
        <begin position="52"/>
        <end position="74"/>
    </location>
</feature>
<feature type="region of interest" description="Disordered" evidence="2">
    <location>
        <begin position="290"/>
        <end position="346"/>
    </location>
</feature>
<evidence type="ECO:0000259" key="4">
    <source>
        <dbReference type="PROSITE" id="PS50158"/>
    </source>
</evidence>
<gene>
    <name evidence="5" type="ORF">LTR62_005043</name>
</gene>
<feature type="region of interest" description="Disordered" evidence="2">
    <location>
        <begin position="759"/>
        <end position="780"/>
    </location>
</feature>
<keyword evidence="3" id="KW-1133">Transmembrane helix</keyword>
<dbReference type="PROSITE" id="PS50158">
    <property type="entry name" value="ZF_CCHC"/>
    <property type="match status" value="1"/>
</dbReference>
<keyword evidence="1" id="KW-0479">Metal-binding</keyword>
<feature type="region of interest" description="Disordered" evidence="2">
    <location>
        <begin position="970"/>
        <end position="991"/>
    </location>
</feature>
<dbReference type="AlphaFoldDB" id="A0AAN7TI54"/>
<dbReference type="EMBL" id="JAVRRL010000004">
    <property type="protein sequence ID" value="KAK5117620.1"/>
    <property type="molecule type" value="Genomic_DNA"/>
</dbReference>
<feature type="region of interest" description="Disordered" evidence="2">
    <location>
        <begin position="852"/>
        <end position="895"/>
    </location>
</feature>
<feature type="compositionally biased region" description="Basic and acidic residues" evidence="2">
    <location>
        <begin position="873"/>
        <end position="890"/>
    </location>
</feature>
<feature type="compositionally biased region" description="Basic and acidic residues" evidence="2">
    <location>
        <begin position="290"/>
        <end position="303"/>
    </location>
</feature>
<feature type="region of interest" description="Disordered" evidence="2">
    <location>
        <begin position="361"/>
        <end position="450"/>
    </location>
</feature>
<dbReference type="GO" id="GO:0003676">
    <property type="term" value="F:nucleic acid binding"/>
    <property type="evidence" value="ECO:0007669"/>
    <property type="project" value="InterPro"/>
</dbReference>
<feature type="region of interest" description="Disordered" evidence="2">
    <location>
        <begin position="117"/>
        <end position="204"/>
    </location>
</feature>
<keyword evidence="3" id="KW-0472">Membrane</keyword>